<organism evidence="4 5">
    <name type="scientific">Snuella lapsa</name>
    <dbReference type="NCBI Taxonomy" id="870481"/>
    <lineage>
        <taxon>Bacteria</taxon>
        <taxon>Pseudomonadati</taxon>
        <taxon>Bacteroidota</taxon>
        <taxon>Flavobacteriia</taxon>
        <taxon>Flavobacteriales</taxon>
        <taxon>Flavobacteriaceae</taxon>
        <taxon>Snuella</taxon>
    </lineage>
</organism>
<accession>A0ABP6XM09</accession>
<comment type="similarity">
    <text evidence="1">Belongs to the NAD(P)-dependent epimerase/dehydratase family. SDR39U1 subfamily.</text>
</comment>
<dbReference type="PANTHER" id="PTHR11092:SF0">
    <property type="entry name" value="EPIMERASE FAMILY PROTEIN SDR39U1"/>
    <property type="match status" value="1"/>
</dbReference>
<dbReference type="SUPFAM" id="SSF51735">
    <property type="entry name" value="NAD(P)-binding Rossmann-fold domains"/>
    <property type="match status" value="1"/>
</dbReference>
<gene>
    <name evidence="4" type="ORF">GCM10022395_18670</name>
</gene>
<protein>
    <submittedName>
        <fullName evidence="4">TIGR01777 family oxidoreductase</fullName>
    </submittedName>
</protein>
<dbReference type="InterPro" id="IPR036291">
    <property type="entry name" value="NAD(P)-bd_dom_sf"/>
</dbReference>
<name>A0ABP6XM09_9FLAO</name>
<dbReference type="Pfam" id="PF01370">
    <property type="entry name" value="Epimerase"/>
    <property type="match status" value="1"/>
</dbReference>
<feature type="domain" description="DUF1731" evidence="3">
    <location>
        <begin position="253"/>
        <end position="299"/>
    </location>
</feature>
<evidence type="ECO:0000259" key="3">
    <source>
        <dbReference type="Pfam" id="PF08338"/>
    </source>
</evidence>
<dbReference type="RefSeq" id="WP_345005708.1">
    <property type="nucleotide sequence ID" value="NZ_BAABCY010000051.1"/>
</dbReference>
<comment type="caution">
    <text evidence="4">The sequence shown here is derived from an EMBL/GenBank/DDBJ whole genome shotgun (WGS) entry which is preliminary data.</text>
</comment>
<dbReference type="EMBL" id="BAABCY010000051">
    <property type="protein sequence ID" value="GAA3569245.1"/>
    <property type="molecule type" value="Genomic_DNA"/>
</dbReference>
<sequence length="303" mass="34328">MRVLITGATGLIGQAIVNRCHKNGIAVNYLTTKRSKLEQSENYKGFYWNIKTQDIDTRCFKGVDAIIHLAGATIAKRWTRAYKKTIVSSRVQSTQLLINALKGESHTIKQVVSASAIGIYPDSLINYYDEKFTGVGATFLSEVTKTWERAVDNFSSLNIPVSKIRIGLVLSNKGGALPEIVKPMRYWMGASFGSGKHWQSWIHIKDLARMFLFVLEYQLFGVYNGVAPNPVTNHEFTKTVARVLRKPLILPSIPKSVMKFILGEMYVLLFLSQRVSSKRIEDKGFYFKYHHLKPALEHLLKKV</sequence>
<evidence type="ECO:0000313" key="5">
    <source>
        <dbReference type="Proteomes" id="UP001500954"/>
    </source>
</evidence>
<dbReference type="InterPro" id="IPR010099">
    <property type="entry name" value="SDR39U1"/>
</dbReference>
<evidence type="ECO:0000259" key="2">
    <source>
        <dbReference type="Pfam" id="PF01370"/>
    </source>
</evidence>
<feature type="domain" description="NAD-dependent epimerase/dehydratase" evidence="2">
    <location>
        <begin position="3"/>
        <end position="217"/>
    </location>
</feature>
<proteinExistence type="inferred from homology"/>
<dbReference type="PANTHER" id="PTHR11092">
    <property type="entry name" value="SUGAR NUCLEOTIDE EPIMERASE RELATED"/>
    <property type="match status" value="1"/>
</dbReference>
<dbReference type="Gene3D" id="3.40.50.720">
    <property type="entry name" value="NAD(P)-binding Rossmann-like Domain"/>
    <property type="match status" value="1"/>
</dbReference>
<dbReference type="Proteomes" id="UP001500954">
    <property type="component" value="Unassembled WGS sequence"/>
</dbReference>
<evidence type="ECO:0000313" key="4">
    <source>
        <dbReference type="EMBL" id="GAA3569245.1"/>
    </source>
</evidence>
<reference evidence="5" key="1">
    <citation type="journal article" date="2019" name="Int. J. Syst. Evol. Microbiol.">
        <title>The Global Catalogue of Microorganisms (GCM) 10K type strain sequencing project: providing services to taxonomists for standard genome sequencing and annotation.</title>
        <authorList>
            <consortium name="The Broad Institute Genomics Platform"/>
            <consortium name="The Broad Institute Genome Sequencing Center for Infectious Disease"/>
            <person name="Wu L."/>
            <person name="Ma J."/>
        </authorList>
    </citation>
    <scope>NUCLEOTIDE SEQUENCE [LARGE SCALE GENOMIC DNA]</scope>
    <source>
        <strain evidence="5">JCM 17111</strain>
    </source>
</reference>
<dbReference type="NCBIfam" id="TIGR01777">
    <property type="entry name" value="yfcH"/>
    <property type="match status" value="1"/>
</dbReference>
<dbReference type="InterPro" id="IPR013549">
    <property type="entry name" value="DUF1731"/>
</dbReference>
<keyword evidence="5" id="KW-1185">Reference proteome</keyword>
<dbReference type="InterPro" id="IPR001509">
    <property type="entry name" value="Epimerase_deHydtase"/>
</dbReference>
<dbReference type="Pfam" id="PF08338">
    <property type="entry name" value="DUF1731"/>
    <property type="match status" value="1"/>
</dbReference>
<evidence type="ECO:0000256" key="1">
    <source>
        <dbReference type="ARBA" id="ARBA00009353"/>
    </source>
</evidence>